<evidence type="ECO:0000256" key="3">
    <source>
        <dbReference type="ARBA" id="ARBA00022691"/>
    </source>
</evidence>
<dbReference type="EMBL" id="KF901290">
    <property type="protein sequence ID" value="AIF25421.1"/>
    <property type="molecule type" value="Genomic_DNA"/>
</dbReference>
<protein>
    <submittedName>
        <fullName evidence="8">Lysine 2,3-aminomutase related protein (KamA)</fullName>
        <ecNumber evidence="8">5.4.3.2</ecNumber>
    </submittedName>
</protein>
<evidence type="ECO:0000256" key="5">
    <source>
        <dbReference type="ARBA" id="ARBA00022898"/>
    </source>
</evidence>
<dbReference type="AlphaFoldDB" id="A0A075I9W3"/>
<reference evidence="8" key="1">
    <citation type="journal article" date="2014" name="Genome Biol. Evol.">
        <title>Pangenome evidence for extensive interdomain horizontal transfer affecting lineage core and shell genes in uncultured planktonic thaumarchaeota and euryarchaeota.</title>
        <authorList>
            <person name="Deschamps P."/>
            <person name="Zivanovic Y."/>
            <person name="Moreira D."/>
            <person name="Rodriguez-Valera F."/>
            <person name="Lopez-Garcia P."/>
        </authorList>
    </citation>
    <scope>NUCLEOTIDE SEQUENCE</scope>
</reference>
<dbReference type="SUPFAM" id="SSF102114">
    <property type="entry name" value="Radical SAM enzymes"/>
    <property type="match status" value="1"/>
</dbReference>
<keyword evidence="4" id="KW-0479">Metal-binding</keyword>
<proteinExistence type="predicted"/>
<dbReference type="InterPro" id="IPR058240">
    <property type="entry name" value="rSAM_sf"/>
</dbReference>
<dbReference type="PANTHER" id="PTHR30538">
    <property type="entry name" value="LYSINE 2,3-AMINOMUTASE-RELATED"/>
    <property type="match status" value="1"/>
</dbReference>
<dbReference type="Gene3D" id="3.20.20.70">
    <property type="entry name" value="Aldolase class I"/>
    <property type="match status" value="1"/>
</dbReference>
<dbReference type="EC" id="5.4.3.2" evidence="8"/>
<sequence>MTEQQALWSVDETASIKSYTLGNFRTIPQIQQISEETQFEMEVVGNVLPFKTNNYVVEQLIDWDNVPNDPMYVLTFPQKGMLNPEHYDKMASTLRSGADKKEIARVANDIRLQLNPHPAGQMELNVPQLKDGTKLYGMQHKYDETCLFFPSQSQTCHAYCTFCFRWPQFVGMDKMKFAMREGEQLVQYLKEHPEISDVLFTGGDPMIMKASMFSVYTDALLDAKLPNLKTIRIGTKAVSYWPYKFLTDSDADETLKNFEKIVKSGTHLAIMAHFNHLAELSTDPIKEAIKRIRNTGAEIRTQSPLLAHINDDANMWAEMWQKQVSLGCIPYYMFVVRDTGAQHYFGVPLVKAEKIFRTAFRKVSGLARTVRGPSMSATPGKVHVLGVSEINGQKVMALQLLQGRESEWVGVPFFAKYDENAIWLDDLKPAFGERFFFEDELETKYTKTV</sequence>
<keyword evidence="3" id="KW-0949">S-adenosyl-L-methionine</keyword>
<keyword evidence="5" id="KW-0663">Pyridoxal phosphate</keyword>
<name>A0A075I9W3_9ARCH</name>
<evidence type="ECO:0000256" key="1">
    <source>
        <dbReference type="ARBA" id="ARBA00001933"/>
    </source>
</evidence>
<keyword evidence="7" id="KW-0411">Iron-sulfur</keyword>
<evidence type="ECO:0000256" key="4">
    <source>
        <dbReference type="ARBA" id="ARBA00022723"/>
    </source>
</evidence>
<comment type="cofactor">
    <cofactor evidence="1">
        <name>pyridoxal 5'-phosphate</name>
        <dbReference type="ChEBI" id="CHEBI:597326"/>
    </cofactor>
</comment>
<dbReference type="GO" id="GO:0051539">
    <property type="term" value="F:4 iron, 4 sulfur cluster binding"/>
    <property type="evidence" value="ECO:0007669"/>
    <property type="project" value="UniProtKB-KW"/>
</dbReference>
<gene>
    <name evidence="8" type="primary">kamA</name>
</gene>
<keyword evidence="8" id="KW-0413">Isomerase</keyword>
<organism evidence="8">
    <name type="scientific">uncultured marine thaumarchaeote SAT1000_51_C10</name>
    <dbReference type="NCBI Taxonomy" id="1456419"/>
    <lineage>
        <taxon>Archaea</taxon>
        <taxon>Nitrososphaerota</taxon>
        <taxon>environmental samples</taxon>
    </lineage>
</organism>
<dbReference type="GO" id="GO:0046872">
    <property type="term" value="F:metal ion binding"/>
    <property type="evidence" value="ECO:0007669"/>
    <property type="project" value="UniProtKB-KW"/>
</dbReference>
<evidence type="ECO:0000256" key="2">
    <source>
        <dbReference type="ARBA" id="ARBA00022485"/>
    </source>
</evidence>
<keyword evidence="6" id="KW-0408">Iron</keyword>
<evidence type="ECO:0000256" key="6">
    <source>
        <dbReference type="ARBA" id="ARBA00023004"/>
    </source>
</evidence>
<dbReference type="InterPro" id="IPR003739">
    <property type="entry name" value="Lys_aminomutase/Glu_NH3_mut"/>
</dbReference>
<evidence type="ECO:0000256" key="7">
    <source>
        <dbReference type="ARBA" id="ARBA00023014"/>
    </source>
</evidence>
<dbReference type="PANTHER" id="PTHR30538:SF0">
    <property type="entry name" value="L-LYSINE 2,3-AMINOMUTASE AQ_1632-RELATED"/>
    <property type="match status" value="1"/>
</dbReference>
<accession>A0A075I9W3</accession>
<evidence type="ECO:0000313" key="8">
    <source>
        <dbReference type="EMBL" id="AIF25421.1"/>
    </source>
</evidence>
<dbReference type="InterPro" id="IPR013785">
    <property type="entry name" value="Aldolase_TIM"/>
</dbReference>
<keyword evidence="2" id="KW-0004">4Fe-4S</keyword>
<dbReference type="GO" id="GO:0050066">
    <property type="term" value="F:L-lysine 2,3-aminomutase activity"/>
    <property type="evidence" value="ECO:0007669"/>
    <property type="project" value="UniProtKB-EC"/>
</dbReference>
<dbReference type="InterPro" id="IPR007197">
    <property type="entry name" value="rSAM"/>
</dbReference>
<dbReference type="SFLD" id="SFLDG01070">
    <property type="entry name" value="PLP-dependent"/>
    <property type="match status" value="1"/>
</dbReference>
<dbReference type="SFLD" id="SFLDS00029">
    <property type="entry name" value="Radical_SAM"/>
    <property type="match status" value="1"/>
</dbReference>